<evidence type="ECO:0000313" key="1">
    <source>
        <dbReference type="EMBL" id="KAF0546334.1"/>
    </source>
</evidence>
<dbReference type="AlphaFoldDB" id="A0A8H4AZ31"/>
<proteinExistence type="predicted"/>
<reference evidence="1 2" key="1">
    <citation type="journal article" date="2019" name="Environ. Microbiol.">
        <title>At the nexus of three kingdoms: the genome of the mycorrhizal fungus Gigaspora margarita provides insights into plant, endobacterial and fungal interactions.</title>
        <authorList>
            <person name="Venice F."/>
            <person name="Ghignone S."/>
            <person name="Salvioli di Fossalunga A."/>
            <person name="Amselem J."/>
            <person name="Novero M."/>
            <person name="Xianan X."/>
            <person name="Sedzielewska Toro K."/>
            <person name="Morin E."/>
            <person name="Lipzen A."/>
            <person name="Grigoriev I.V."/>
            <person name="Henrissat B."/>
            <person name="Martin F.M."/>
            <person name="Bonfante P."/>
        </authorList>
    </citation>
    <scope>NUCLEOTIDE SEQUENCE [LARGE SCALE GENOMIC DNA]</scope>
    <source>
        <strain evidence="1 2">BEG34</strain>
    </source>
</reference>
<dbReference type="Proteomes" id="UP000439903">
    <property type="component" value="Unassembled WGS sequence"/>
</dbReference>
<dbReference type="EMBL" id="WTPW01000112">
    <property type="protein sequence ID" value="KAF0546334.1"/>
    <property type="molecule type" value="Genomic_DNA"/>
</dbReference>
<organism evidence="1 2">
    <name type="scientific">Gigaspora margarita</name>
    <dbReference type="NCBI Taxonomy" id="4874"/>
    <lineage>
        <taxon>Eukaryota</taxon>
        <taxon>Fungi</taxon>
        <taxon>Fungi incertae sedis</taxon>
        <taxon>Mucoromycota</taxon>
        <taxon>Glomeromycotina</taxon>
        <taxon>Glomeromycetes</taxon>
        <taxon>Diversisporales</taxon>
        <taxon>Gigasporaceae</taxon>
        <taxon>Gigaspora</taxon>
    </lineage>
</organism>
<name>A0A8H4AZ31_GIGMA</name>
<evidence type="ECO:0000313" key="2">
    <source>
        <dbReference type="Proteomes" id="UP000439903"/>
    </source>
</evidence>
<keyword evidence="2" id="KW-1185">Reference proteome</keyword>
<comment type="caution">
    <text evidence="1">The sequence shown here is derived from an EMBL/GenBank/DDBJ whole genome shotgun (WGS) entry which is preliminary data.</text>
</comment>
<protein>
    <submittedName>
        <fullName evidence="1">Putative crinkler family protein</fullName>
    </submittedName>
</protein>
<sequence length="169" mass="19470">MYDPLKILKEEIHHLGFNSVERVHLLTYFTKNIEKIIVAVSCLIDLTDGNKHGYLRSLISKPGLLYVKPEPLLRTSGANWEYQTHSSLKHILQRKIKKHYENFLLGRFDKMLLPLYLFLTSASTGKSCNANEFHLIAISCLLAQEDKDLLTKINEAWVFFVSYENGTSL</sequence>
<gene>
    <name evidence="1" type="ORF">F8M41_001437</name>
</gene>
<accession>A0A8H4AZ31</accession>
<dbReference type="OrthoDB" id="5597935at2759"/>